<dbReference type="EnsemblMetazoa" id="SSS_104s_mrna">
    <property type="protein sequence ID" value="KAF7496324.1"/>
    <property type="gene ID" value="SSS_104"/>
</dbReference>
<gene>
    <name evidence="2" type="ORF">SSS_104</name>
</gene>
<name>A0A834RFZ7_SARSC</name>
<dbReference type="EMBL" id="WVUK01000012">
    <property type="protein sequence ID" value="KAF7496324.1"/>
    <property type="molecule type" value="Genomic_DNA"/>
</dbReference>
<evidence type="ECO:0000256" key="1">
    <source>
        <dbReference type="SAM" id="MobiDB-lite"/>
    </source>
</evidence>
<keyword evidence="4" id="KW-1185">Reference proteome</keyword>
<feature type="region of interest" description="Disordered" evidence="1">
    <location>
        <begin position="93"/>
        <end position="116"/>
    </location>
</feature>
<organism evidence="2">
    <name type="scientific">Sarcoptes scabiei</name>
    <name type="common">Itch mite</name>
    <name type="synonym">Acarus scabiei</name>
    <dbReference type="NCBI Taxonomy" id="52283"/>
    <lineage>
        <taxon>Eukaryota</taxon>
        <taxon>Metazoa</taxon>
        <taxon>Ecdysozoa</taxon>
        <taxon>Arthropoda</taxon>
        <taxon>Chelicerata</taxon>
        <taxon>Arachnida</taxon>
        <taxon>Acari</taxon>
        <taxon>Acariformes</taxon>
        <taxon>Sarcoptiformes</taxon>
        <taxon>Astigmata</taxon>
        <taxon>Psoroptidia</taxon>
        <taxon>Sarcoptoidea</taxon>
        <taxon>Sarcoptidae</taxon>
        <taxon>Sarcoptinae</taxon>
        <taxon>Sarcoptes</taxon>
    </lineage>
</organism>
<evidence type="ECO:0000313" key="4">
    <source>
        <dbReference type="Proteomes" id="UP000070412"/>
    </source>
</evidence>
<evidence type="ECO:0000313" key="3">
    <source>
        <dbReference type="EnsemblMetazoa" id="KAF7496324.1"/>
    </source>
</evidence>
<reference evidence="2" key="2">
    <citation type="submission" date="2020-01" db="EMBL/GenBank/DDBJ databases">
        <authorList>
            <person name="Korhonen P.K.K."/>
            <person name="Guangxu M.G."/>
            <person name="Wang T.W."/>
            <person name="Stroehlein A.J.S."/>
            <person name="Young N.D."/>
            <person name="Ang C.-S.A."/>
            <person name="Fernando D.W.F."/>
            <person name="Lu H.L."/>
            <person name="Taylor S.T."/>
            <person name="Ehtesham M.E.M."/>
            <person name="Najaraj S.H.N."/>
            <person name="Harsha G.H.G."/>
            <person name="Madugundu A.M."/>
            <person name="Renuse S.R."/>
            <person name="Holt D.H."/>
            <person name="Pandey A.P."/>
            <person name="Papenfuss A.P."/>
            <person name="Gasser R.B.G."/>
            <person name="Fischer K.F."/>
        </authorList>
    </citation>
    <scope>NUCLEOTIDE SEQUENCE</scope>
    <source>
        <strain evidence="2">SSS_KF_BRIS2020</strain>
    </source>
</reference>
<protein>
    <submittedName>
        <fullName evidence="2 3">Uncharacterized protein</fullName>
    </submittedName>
</protein>
<feature type="region of interest" description="Disordered" evidence="1">
    <location>
        <begin position="25"/>
        <end position="49"/>
    </location>
</feature>
<evidence type="ECO:0000313" key="2">
    <source>
        <dbReference type="EMBL" id="KAF7496324.1"/>
    </source>
</evidence>
<dbReference type="AlphaFoldDB" id="A0A834RFZ7"/>
<proteinExistence type="predicted"/>
<reference evidence="3" key="3">
    <citation type="submission" date="2022-06" db="UniProtKB">
        <authorList>
            <consortium name="EnsemblMetazoa"/>
        </authorList>
    </citation>
    <scope>IDENTIFICATION</scope>
</reference>
<dbReference type="Proteomes" id="UP000070412">
    <property type="component" value="Unassembled WGS sequence"/>
</dbReference>
<reference evidence="4" key="1">
    <citation type="journal article" date="2020" name="PLoS Negl. Trop. Dis.">
        <title>High-quality nuclear genome for Sarcoptes scabiei-A critical resource for a neglected parasite.</title>
        <authorList>
            <person name="Korhonen P.K."/>
            <person name="Gasser R.B."/>
            <person name="Ma G."/>
            <person name="Wang T."/>
            <person name="Stroehlein A.J."/>
            <person name="Young N.D."/>
            <person name="Ang C.S."/>
            <person name="Fernando D.D."/>
            <person name="Lu H.C."/>
            <person name="Taylor S."/>
            <person name="Reynolds S.L."/>
            <person name="Mofiz E."/>
            <person name="Najaraj S.H."/>
            <person name="Gowda H."/>
            <person name="Madugundu A."/>
            <person name="Renuse S."/>
            <person name="Holt D."/>
            <person name="Pandey A."/>
            <person name="Papenfuss A.T."/>
            <person name="Fischer K."/>
        </authorList>
    </citation>
    <scope>NUCLEOTIDE SEQUENCE [LARGE SCALE GENOMIC DNA]</scope>
</reference>
<sequence>MGPIASSNKSDVSFCESEEIEANRFGSHPKALKATENSSSPKNLTGNTKSFHKYLSANLVSNRSSKTFRSETLSRMNSKVRAEEFRKKTIVSKESMRNLQTKSIDRRKKSKQTNEKLNNLSRAARLEKKKNLRKGRFKFRDYPTFQKLIIKNSSFDTNNKNLDDT</sequence>
<feature type="compositionally biased region" description="Polar residues" evidence="1">
    <location>
        <begin position="35"/>
        <end position="49"/>
    </location>
</feature>
<accession>A0A834RFZ7</accession>